<dbReference type="InterPro" id="IPR050951">
    <property type="entry name" value="Retrovirus_Pol_polyprotein"/>
</dbReference>
<dbReference type="SUPFAM" id="SSF56672">
    <property type="entry name" value="DNA/RNA polymerases"/>
    <property type="match status" value="1"/>
</dbReference>
<dbReference type="GO" id="GO:0004519">
    <property type="term" value="F:endonuclease activity"/>
    <property type="evidence" value="ECO:0007669"/>
    <property type="project" value="UniProtKB-KW"/>
</dbReference>
<reference evidence="6" key="1">
    <citation type="submission" date="2018-04" db="EMBL/GenBank/DDBJ databases">
        <title>Transcriptome assembly of Sipha flava.</title>
        <authorList>
            <person name="Scully E.D."/>
            <person name="Geib S.M."/>
            <person name="Palmer N.A."/>
            <person name="Koch K."/>
            <person name="Bradshaw J."/>
            <person name="Heng-Moss T."/>
            <person name="Sarath G."/>
        </authorList>
    </citation>
    <scope>NUCLEOTIDE SEQUENCE</scope>
</reference>
<organism evidence="6">
    <name type="scientific">Sipha flava</name>
    <name type="common">yellow sugarcane aphid</name>
    <dbReference type="NCBI Taxonomy" id="143950"/>
    <lineage>
        <taxon>Eukaryota</taxon>
        <taxon>Metazoa</taxon>
        <taxon>Ecdysozoa</taxon>
        <taxon>Arthropoda</taxon>
        <taxon>Hexapoda</taxon>
        <taxon>Insecta</taxon>
        <taxon>Pterygota</taxon>
        <taxon>Neoptera</taxon>
        <taxon>Paraneoptera</taxon>
        <taxon>Hemiptera</taxon>
        <taxon>Sternorrhyncha</taxon>
        <taxon>Aphidomorpha</taxon>
        <taxon>Aphidoidea</taxon>
        <taxon>Aphididae</taxon>
        <taxon>Sipha</taxon>
    </lineage>
</organism>
<accession>A0A2S2QEW0</accession>
<dbReference type="InterPro" id="IPR043502">
    <property type="entry name" value="DNA/RNA_pol_sf"/>
</dbReference>
<dbReference type="GO" id="GO:0016779">
    <property type="term" value="F:nucleotidyltransferase activity"/>
    <property type="evidence" value="ECO:0007669"/>
    <property type="project" value="UniProtKB-KW"/>
</dbReference>
<keyword evidence="4" id="KW-0255">Endonuclease</keyword>
<sequence length="379" mass="42961">MIENNFQNKVKPYIINLSIENKDLKFEIDTGAVHSVILKQLYDISFNNVTLLPNDISLRDYAGNDISPTGKIIVNAKYLKKSFKMCIYVIKYGGPPLIGRNDLKTINYYPIYNTVNVDENLENILKNFEHLFKDEIGTFNKYQISLNIKKGTIPKFLKPRSIPSALKSKVASEIDRLIDKNILTPVNYSECPIVPILKPDGTVRICGGFKITINPVLEGTEYPLPKIEHLYANINGSKYFSKIDLKDAYQQMVIKENDRKCTTINTHKGLFSYTRNRFGIKSSAGEFPAMEISTTGLEGIGIFQDDIIVVGKTVAQHNNRLKKLLNVLSEVGLRVKQNKCCFFKNSIEYLGHKIDEHGLHTLTKHINTIQSALIPENKC</sequence>
<dbReference type="Gene3D" id="2.40.70.10">
    <property type="entry name" value="Acid Proteases"/>
    <property type="match status" value="1"/>
</dbReference>
<protein>
    <recommendedName>
        <fullName evidence="5">Reverse transcriptase domain-containing protein</fullName>
    </recommendedName>
</protein>
<dbReference type="Gene3D" id="3.10.10.10">
    <property type="entry name" value="HIV Type 1 Reverse Transcriptase, subunit A, domain 1"/>
    <property type="match status" value="1"/>
</dbReference>
<keyword evidence="4" id="KW-0378">Hydrolase</keyword>
<keyword evidence="3" id="KW-0540">Nuclease</keyword>
<dbReference type="GO" id="GO:0071897">
    <property type="term" value="P:DNA biosynthetic process"/>
    <property type="evidence" value="ECO:0007669"/>
    <property type="project" value="UniProtKB-ARBA"/>
</dbReference>
<dbReference type="AlphaFoldDB" id="A0A2S2QEW0"/>
<gene>
    <name evidence="6" type="primary">K02A2.6_2</name>
    <name evidence="6" type="ORF">g.158494</name>
</gene>
<keyword evidence="2" id="KW-0548">Nucleotidyltransferase</keyword>
<dbReference type="EMBL" id="GGMS01007020">
    <property type="protein sequence ID" value="MBY76223.1"/>
    <property type="molecule type" value="Transcribed_RNA"/>
</dbReference>
<evidence type="ECO:0000313" key="6">
    <source>
        <dbReference type="EMBL" id="MBY76223.1"/>
    </source>
</evidence>
<dbReference type="OrthoDB" id="6617068at2759"/>
<evidence type="ECO:0000256" key="3">
    <source>
        <dbReference type="ARBA" id="ARBA00022722"/>
    </source>
</evidence>
<dbReference type="SUPFAM" id="SSF50630">
    <property type="entry name" value="Acid proteases"/>
    <property type="match status" value="1"/>
</dbReference>
<evidence type="ECO:0000256" key="2">
    <source>
        <dbReference type="ARBA" id="ARBA00022695"/>
    </source>
</evidence>
<evidence type="ECO:0000259" key="5">
    <source>
        <dbReference type="Pfam" id="PF00078"/>
    </source>
</evidence>
<dbReference type="PANTHER" id="PTHR37984:SF5">
    <property type="entry name" value="PROTEIN NYNRIN-LIKE"/>
    <property type="match status" value="1"/>
</dbReference>
<dbReference type="PANTHER" id="PTHR37984">
    <property type="entry name" value="PROTEIN CBG26694"/>
    <property type="match status" value="1"/>
</dbReference>
<proteinExistence type="predicted"/>
<evidence type="ECO:0000256" key="4">
    <source>
        <dbReference type="ARBA" id="ARBA00022759"/>
    </source>
</evidence>
<dbReference type="CDD" id="cd01647">
    <property type="entry name" value="RT_LTR"/>
    <property type="match status" value="1"/>
</dbReference>
<dbReference type="Pfam" id="PF00078">
    <property type="entry name" value="RVT_1"/>
    <property type="match status" value="1"/>
</dbReference>
<keyword evidence="1" id="KW-0808">Transferase</keyword>
<evidence type="ECO:0000256" key="1">
    <source>
        <dbReference type="ARBA" id="ARBA00022679"/>
    </source>
</evidence>
<dbReference type="Gene3D" id="3.30.70.270">
    <property type="match status" value="1"/>
</dbReference>
<dbReference type="InterPro" id="IPR000477">
    <property type="entry name" value="RT_dom"/>
</dbReference>
<dbReference type="InterPro" id="IPR043128">
    <property type="entry name" value="Rev_trsase/Diguanyl_cyclase"/>
</dbReference>
<name>A0A2S2QEW0_9HEMI</name>
<dbReference type="InterPro" id="IPR021109">
    <property type="entry name" value="Peptidase_aspartic_dom_sf"/>
</dbReference>
<feature type="domain" description="Reverse transcriptase" evidence="5">
    <location>
        <begin position="215"/>
        <end position="354"/>
    </location>
</feature>